<sequence length="328" mass="38349">MMNQSLKDTSINSMQDILKHKMREKVISVRNEDAYIDSLLRITAYKDHNKLIREEFKHRVQILDETYNRYTFWADIVQISIIILSSISSVVQAANCERFVSEDTVDIFSLIITAYTGLVLALAKYKKIEERKEATNNIRHQCADFLTEIQTRNDKLNTWCYDKMWAGGDLERLKADWKNEDNDLYQELVPLIEKKQKLTCEFEKIIDTKTVKKLLKTIREQNLKFKKESIEFTIKEDALDIETNNLEAKRKTQQSTAFYKAKIKNDITIPNRPNIGLRGSMPIRPTIQVRSGVGNDTNVIQVNNNEDPQNNTYIFRQRNNLSEKSDEL</sequence>
<keyword evidence="1" id="KW-1133">Transmembrane helix</keyword>
<feature type="transmembrane region" description="Helical" evidence="1">
    <location>
        <begin position="105"/>
        <end position="123"/>
    </location>
</feature>
<accession>A0A6C0JBC4</accession>
<dbReference type="EMBL" id="MN740367">
    <property type="protein sequence ID" value="QHU02959.1"/>
    <property type="molecule type" value="Genomic_DNA"/>
</dbReference>
<reference evidence="2" key="1">
    <citation type="journal article" date="2020" name="Nature">
        <title>Giant virus diversity and host interactions through global metagenomics.</title>
        <authorList>
            <person name="Schulz F."/>
            <person name="Roux S."/>
            <person name="Paez-Espino D."/>
            <person name="Jungbluth S."/>
            <person name="Walsh D.A."/>
            <person name="Denef V.J."/>
            <person name="McMahon K.D."/>
            <person name="Konstantinidis K.T."/>
            <person name="Eloe-Fadrosh E.A."/>
            <person name="Kyrpides N.C."/>
            <person name="Woyke T."/>
        </authorList>
    </citation>
    <scope>NUCLEOTIDE SEQUENCE</scope>
    <source>
        <strain evidence="2">GVMAG-M-3300025890-48</strain>
    </source>
</reference>
<name>A0A6C0JBC4_9ZZZZ</name>
<evidence type="ECO:0000256" key="1">
    <source>
        <dbReference type="SAM" id="Phobius"/>
    </source>
</evidence>
<proteinExistence type="predicted"/>
<feature type="transmembrane region" description="Helical" evidence="1">
    <location>
        <begin position="72"/>
        <end position="93"/>
    </location>
</feature>
<keyword evidence="1" id="KW-0472">Membrane</keyword>
<keyword evidence="1" id="KW-0812">Transmembrane</keyword>
<protein>
    <submittedName>
        <fullName evidence="2">Uncharacterized protein</fullName>
    </submittedName>
</protein>
<organism evidence="2">
    <name type="scientific">viral metagenome</name>
    <dbReference type="NCBI Taxonomy" id="1070528"/>
    <lineage>
        <taxon>unclassified sequences</taxon>
        <taxon>metagenomes</taxon>
        <taxon>organismal metagenomes</taxon>
    </lineage>
</organism>
<dbReference type="AlphaFoldDB" id="A0A6C0JBC4"/>
<evidence type="ECO:0000313" key="2">
    <source>
        <dbReference type="EMBL" id="QHU02959.1"/>
    </source>
</evidence>